<evidence type="ECO:0000256" key="1">
    <source>
        <dbReference type="ARBA" id="ARBA00005086"/>
    </source>
</evidence>
<dbReference type="STRING" id="1122930.SAMN02745168_2743"/>
<evidence type="ECO:0000256" key="3">
    <source>
        <dbReference type="ARBA" id="ARBA00011881"/>
    </source>
</evidence>
<dbReference type="PANTHER" id="PTHR11941">
    <property type="entry name" value="ENOYL-COA HYDRATASE-RELATED"/>
    <property type="match status" value="1"/>
</dbReference>
<dbReference type="InterPro" id="IPR018376">
    <property type="entry name" value="Enoyl-CoA_hyd/isom_CS"/>
</dbReference>
<dbReference type="Pfam" id="PF00378">
    <property type="entry name" value="ECH_1"/>
    <property type="match status" value="1"/>
</dbReference>
<dbReference type="InterPro" id="IPR014748">
    <property type="entry name" value="Enoyl-CoA_hydra_C"/>
</dbReference>
<evidence type="ECO:0000256" key="7">
    <source>
        <dbReference type="RuleBase" id="RU003707"/>
    </source>
</evidence>
<evidence type="ECO:0000313" key="9">
    <source>
        <dbReference type="Proteomes" id="UP000192790"/>
    </source>
</evidence>
<comment type="similarity">
    <text evidence="2 7">Belongs to the enoyl-CoA hydratase/isomerase family.</text>
</comment>
<keyword evidence="4" id="KW-0456">Lyase</keyword>
<dbReference type="FunFam" id="3.90.226.10:FF:000009">
    <property type="entry name" value="Carnitinyl-CoA dehydratase"/>
    <property type="match status" value="1"/>
</dbReference>
<proteinExistence type="inferred from homology"/>
<sequence length="265" mass="28191">MLKKPEFTHFTLEEQEGIAIFTISRPEALNALNQAAWTDLLNFAEYLEKAEHLQVGIITGAGDKSFIAGADINTLTGMVPMDAVNPPCTDLGQALILLESCSKPVIAAINGYALGGGLEVALACDFRIVSENAALGLPEVGLGLIPGAGGTQRLSRLAGIGIAKDMILAGRTLSAQEAVTHNLAMKVVPREDLLAEAVKLAKSLAKKGPLALRLGKQAINRSLDVDLKTALYIENLTFGMLLSTDDKREGTRAFIEKRKPAFKGK</sequence>
<organism evidence="8 9">
    <name type="scientific">Papillibacter cinnamivorans DSM 12816</name>
    <dbReference type="NCBI Taxonomy" id="1122930"/>
    <lineage>
        <taxon>Bacteria</taxon>
        <taxon>Bacillati</taxon>
        <taxon>Bacillota</taxon>
        <taxon>Clostridia</taxon>
        <taxon>Eubacteriales</taxon>
        <taxon>Oscillospiraceae</taxon>
        <taxon>Papillibacter</taxon>
    </lineage>
</organism>
<comment type="subunit">
    <text evidence="3">Homotetramer.</text>
</comment>
<dbReference type="EMBL" id="FWXW01000009">
    <property type="protein sequence ID" value="SMC82763.1"/>
    <property type="molecule type" value="Genomic_DNA"/>
</dbReference>
<name>A0A1W2CC45_9FIRM</name>
<gene>
    <name evidence="8" type="ORF">SAMN02745168_2743</name>
</gene>
<dbReference type="RefSeq" id="WP_084235403.1">
    <property type="nucleotide sequence ID" value="NZ_FWXW01000009.1"/>
</dbReference>
<dbReference type="Gene3D" id="3.90.226.10">
    <property type="entry name" value="2-enoyl-CoA Hydratase, Chain A, domain 1"/>
    <property type="match status" value="1"/>
</dbReference>
<dbReference type="PANTHER" id="PTHR11941:SF54">
    <property type="entry name" value="ENOYL-COA HYDRATASE, MITOCHONDRIAL"/>
    <property type="match status" value="1"/>
</dbReference>
<accession>A0A1W2CC45</accession>
<dbReference type="Proteomes" id="UP000192790">
    <property type="component" value="Unassembled WGS sequence"/>
</dbReference>
<evidence type="ECO:0000256" key="6">
    <source>
        <dbReference type="ARBA" id="ARBA00067035"/>
    </source>
</evidence>
<comment type="pathway">
    <text evidence="1">Lipid metabolism; butanoate metabolism.</text>
</comment>
<evidence type="ECO:0000256" key="5">
    <source>
        <dbReference type="ARBA" id="ARBA00050624"/>
    </source>
</evidence>
<evidence type="ECO:0000256" key="2">
    <source>
        <dbReference type="ARBA" id="ARBA00005254"/>
    </source>
</evidence>
<dbReference type="GO" id="GO:0006635">
    <property type="term" value="P:fatty acid beta-oxidation"/>
    <property type="evidence" value="ECO:0007669"/>
    <property type="project" value="TreeGrafter"/>
</dbReference>
<dbReference type="EC" id="4.2.1.150" evidence="6"/>
<dbReference type="AlphaFoldDB" id="A0A1W2CC45"/>
<dbReference type="InterPro" id="IPR001753">
    <property type="entry name" value="Enoyl-CoA_hydra/iso"/>
</dbReference>
<dbReference type="PROSITE" id="PS00166">
    <property type="entry name" value="ENOYL_COA_HYDRATASE"/>
    <property type="match status" value="1"/>
</dbReference>
<dbReference type="CDD" id="cd06558">
    <property type="entry name" value="crotonase-like"/>
    <property type="match status" value="1"/>
</dbReference>
<dbReference type="FunFam" id="1.10.12.10:FF:000001">
    <property type="entry name" value="Probable enoyl-CoA hydratase, mitochondrial"/>
    <property type="match status" value="1"/>
</dbReference>
<comment type="catalytic activity">
    <reaction evidence="5">
        <text>a short-chain (3S)-3-hydroxyacyl-CoA = a short-chain (2E)-enoyl-CoA + H2O</text>
        <dbReference type="Rhea" id="RHEA:52664"/>
        <dbReference type="ChEBI" id="CHEBI:15377"/>
        <dbReference type="ChEBI" id="CHEBI:87488"/>
        <dbReference type="ChEBI" id="CHEBI:136760"/>
        <dbReference type="EC" id="4.2.1.150"/>
    </reaction>
</comment>
<dbReference type="GO" id="GO:0018812">
    <property type="term" value="F:3-hydroxyacyl-CoA dehydratase activity"/>
    <property type="evidence" value="ECO:0007669"/>
    <property type="project" value="UniProtKB-EC"/>
</dbReference>
<dbReference type="InterPro" id="IPR029045">
    <property type="entry name" value="ClpP/crotonase-like_dom_sf"/>
</dbReference>
<dbReference type="OrthoDB" id="9775794at2"/>
<reference evidence="8 9" key="1">
    <citation type="submission" date="2017-04" db="EMBL/GenBank/DDBJ databases">
        <authorList>
            <person name="Afonso C.L."/>
            <person name="Miller P.J."/>
            <person name="Scott M.A."/>
            <person name="Spackman E."/>
            <person name="Goraichik I."/>
            <person name="Dimitrov K.M."/>
            <person name="Suarez D.L."/>
            <person name="Swayne D.E."/>
        </authorList>
    </citation>
    <scope>NUCLEOTIDE SEQUENCE [LARGE SCALE GENOMIC DNA]</scope>
    <source>
        <strain evidence="8 9">DSM 12816</strain>
    </source>
</reference>
<evidence type="ECO:0000313" key="8">
    <source>
        <dbReference type="EMBL" id="SMC82763.1"/>
    </source>
</evidence>
<evidence type="ECO:0000256" key="4">
    <source>
        <dbReference type="ARBA" id="ARBA00023239"/>
    </source>
</evidence>
<protein>
    <recommendedName>
        <fullName evidence="6">short-chain-enoyl-CoA hydratase</fullName>
        <ecNumber evidence="6">4.2.1.150</ecNumber>
    </recommendedName>
</protein>
<dbReference type="Gene3D" id="1.10.12.10">
    <property type="entry name" value="Lyase 2-enoyl-coa Hydratase, Chain A, domain 2"/>
    <property type="match status" value="1"/>
</dbReference>
<dbReference type="SUPFAM" id="SSF52096">
    <property type="entry name" value="ClpP/crotonase"/>
    <property type="match status" value="1"/>
</dbReference>
<keyword evidence="9" id="KW-1185">Reference proteome</keyword>